<feature type="transmembrane region" description="Helical" evidence="5">
    <location>
        <begin position="128"/>
        <end position="150"/>
    </location>
</feature>
<evidence type="ECO:0000256" key="2">
    <source>
        <dbReference type="ARBA" id="ARBA00022692"/>
    </source>
</evidence>
<feature type="transmembrane region" description="Helical" evidence="5">
    <location>
        <begin position="33"/>
        <end position="53"/>
    </location>
</feature>
<evidence type="ECO:0000256" key="4">
    <source>
        <dbReference type="ARBA" id="ARBA00023136"/>
    </source>
</evidence>
<feature type="transmembrane region" description="Helical" evidence="5">
    <location>
        <begin position="65"/>
        <end position="85"/>
    </location>
</feature>
<dbReference type="Proteomes" id="UP000252585">
    <property type="component" value="Unassembled WGS sequence"/>
</dbReference>
<organism evidence="6 7">
    <name type="scientific">Saliterribacillus persicus</name>
    <dbReference type="NCBI Taxonomy" id="930114"/>
    <lineage>
        <taxon>Bacteria</taxon>
        <taxon>Bacillati</taxon>
        <taxon>Bacillota</taxon>
        <taxon>Bacilli</taxon>
        <taxon>Bacillales</taxon>
        <taxon>Bacillaceae</taxon>
        <taxon>Saliterribacillus</taxon>
    </lineage>
</organism>
<dbReference type="Pfam" id="PF02659">
    <property type="entry name" value="Mntp"/>
    <property type="match status" value="1"/>
</dbReference>
<feature type="transmembrane region" description="Helical" evidence="5">
    <location>
        <begin position="187"/>
        <end position="205"/>
    </location>
</feature>
<sequence>MLISALIFILFAVSLDSFFVALTYGIKGIKLSVYVMVLMTSIVCSFFAVAGYLGQVLADIIAPEFYQFIGAGIFLLLGMIMIYSVTKKKQRMKGKVNKSLWPPNLLKVLKKPLLADLDKSGNINGMEIFLISFALSLDSATAGLSISLLWEMSVGIILLMGTITFICLFSGMKIGERYIVERKWKHLNIFPGLFFIGMGLFKIFVH</sequence>
<gene>
    <name evidence="6" type="ORF">DFR57_10941</name>
</gene>
<proteinExistence type="predicted"/>
<reference evidence="6 7" key="1">
    <citation type="submission" date="2018-07" db="EMBL/GenBank/DDBJ databases">
        <title>Genomic Encyclopedia of Type Strains, Phase IV (KMG-IV): sequencing the most valuable type-strain genomes for metagenomic binning, comparative biology and taxonomic classification.</title>
        <authorList>
            <person name="Goeker M."/>
        </authorList>
    </citation>
    <scope>NUCLEOTIDE SEQUENCE [LARGE SCALE GENOMIC DNA]</scope>
    <source>
        <strain evidence="6 7">DSM 27696</strain>
    </source>
</reference>
<keyword evidence="1" id="KW-1003">Cell membrane</keyword>
<dbReference type="RefSeq" id="WP_114353281.1">
    <property type="nucleotide sequence ID" value="NZ_QPJJ01000009.1"/>
</dbReference>
<keyword evidence="2 5" id="KW-0812">Transmembrane</keyword>
<dbReference type="PANTHER" id="PTHR35529">
    <property type="entry name" value="MANGANESE EFFLUX PUMP MNTP-RELATED"/>
    <property type="match status" value="1"/>
</dbReference>
<dbReference type="PANTHER" id="PTHR35529:SF2">
    <property type="entry name" value="SPORULATION PROTEIN YTAF-RELATED"/>
    <property type="match status" value="1"/>
</dbReference>
<dbReference type="EMBL" id="QPJJ01000009">
    <property type="protein sequence ID" value="RCW66326.1"/>
    <property type="molecule type" value="Genomic_DNA"/>
</dbReference>
<feature type="transmembrane region" description="Helical" evidence="5">
    <location>
        <begin position="156"/>
        <end position="175"/>
    </location>
</feature>
<dbReference type="InterPro" id="IPR003810">
    <property type="entry name" value="Mntp/YtaF"/>
</dbReference>
<comment type="caution">
    <text evidence="6">The sequence shown here is derived from an EMBL/GenBank/DDBJ whole genome shotgun (WGS) entry which is preliminary data.</text>
</comment>
<feature type="transmembrane region" description="Helical" evidence="5">
    <location>
        <begin position="6"/>
        <end position="26"/>
    </location>
</feature>
<protein>
    <submittedName>
        <fullName evidence="6">Putative sporulation protein YtaF</fullName>
    </submittedName>
</protein>
<evidence type="ECO:0000256" key="1">
    <source>
        <dbReference type="ARBA" id="ARBA00022475"/>
    </source>
</evidence>
<evidence type="ECO:0000256" key="3">
    <source>
        <dbReference type="ARBA" id="ARBA00022989"/>
    </source>
</evidence>
<dbReference type="OrthoDB" id="1679205at2"/>
<name>A0A368XGK8_9BACI</name>
<accession>A0A368XGK8</accession>
<keyword evidence="7" id="KW-1185">Reference proteome</keyword>
<evidence type="ECO:0000313" key="7">
    <source>
        <dbReference type="Proteomes" id="UP000252585"/>
    </source>
</evidence>
<evidence type="ECO:0000313" key="6">
    <source>
        <dbReference type="EMBL" id="RCW66326.1"/>
    </source>
</evidence>
<keyword evidence="4 5" id="KW-0472">Membrane</keyword>
<dbReference type="AlphaFoldDB" id="A0A368XGK8"/>
<evidence type="ECO:0000256" key="5">
    <source>
        <dbReference type="SAM" id="Phobius"/>
    </source>
</evidence>
<keyword evidence="3 5" id="KW-1133">Transmembrane helix</keyword>